<sequence>MLDLKKFAHGKANKGDIYLCIHELSREQIRAWRDFIANMQMAIRQNWQLTEISAEEMEVRKDGAFVVISSSASLGRKILKNFNQIFIFPQDRPRKIDPWLLYKLEQCNLASDELSSSGNDVSLISSVFNADKYLSGFLENSSALIGYQDYQHLLIAPNSPGNEHNVLLAHVKKWPLAVYIHLLEDPGLYEVWNLGARLATGCYLSNANLDDRRSPEHVQKLKTILDAHPNVAAAAGALRVSQIENLAWHQSADCPTMFSDIAHGEYQFDDLFRKVQGQWASRNFLHCMPLWRRDLHLRFGWFDEKQFGPSADWEFWLRCGHGGCIYYFAPEPLGVYLKIESSYWRREPKNKIFDEKIVHQYKSATAPDQFELSVSCLNRPVSFALREATSLFESAYPVEAIAGLIRILGGVQNEIEEFLNFADGVSRFHLDLEARGWMPQVVPALYAEGQGVDIISHALALIFHALLKKATPAKARAISNFEIACFDIIDYREETSGNLLLASLQKILQNNKKKYLIIDSVFKKDARLFWENIQKIYFFKNTSKFILEKLVGKKSANGVDCCKKNINLAFYPAFSANSYLDLLYEPYRSDPSNIIEGYLDFSEFIQHQYQQGKENILHIHWINSIWNGRYEKNGEKKFAIQSLRQAQERGFQIYWTIHNYVSHASSNVEEEIKFRKKLYQLADKIFVHHPLAISELDWLPDHKKVHVFEHGAYPVTENCLGPEEAVSLEKFIGLDKGQLLITIVGQIRAYKGLEKLLPVMIHLTNENSSIKFLIAGEIKDPSFAKLLKRHSTSNIKIIDEHLSLPKLNHIMKMSDFGLLSYGRILTSGTLFHWLSAGKPVLAPRKGTIPAYVVNGWNGYIYDDLEHLTVFFKKIAKIDKKNICSMGVNALSVVAPLKWENFDT</sequence>
<evidence type="ECO:0000313" key="3">
    <source>
        <dbReference type="EMBL" id="MFC4621203.1"/>
    </source>
</evidence>
<feature type="domain" description="Glycosyltransferase 2-like" evidence="2">
    <location>
        <begin position="122"/>
        <end position="263"/>
    </location>
</feature>
<keyword evidence="4" id="KW-1185">Reference proteome</keyword>
<dbReference type="SUPFAM" id="SSF53448">
    <property type="entry name" value="Nucleotide-diphospho-sugar transferases"/>
    <property type="match status" value="1"/>
</dbReference>
<protein>
    <submittedName>
        <fullName evidence="3">Glycosyltransferase</fullName>
        <ecNumber evidence="3">2.4.-.-</ecNumber>
    </submittedName>
</protein>
<dbReference type="SUPFAM" id="SSF53756">
    <property type="entry name" value="UDP-Glycosyltransferase/glycogen phosphorylase"/>
    <property type="match status" value="1"/>
</dbReference>
<dbReference type="Gene3D" id="3.40.50.2000">
    <property type="entry name" value="Glycogen Phosphorylase B"/>
    <property type="match status" value="1"/>
</dbReference>
<dbReference type="RefSeq" id="WP_377723914.1">
    <property type="nucleotide sequence ID" value="NZ_JBHSEW010000002.1"/>
</dbReference>
<evidence type="ECO:0000313" key="4">
    <source>
        <dbReference type="Proteomes" id="UP001595967"/>
    </source>
</evidence>
<accession>A0ABV9GSL9</accession>
<comment type="caution">
    <text evidence="3">The sequence shown here is derived from an EMBL/GenBank/DDBJ whole genome shotgun (WGS) entry which is preliminary data.</text>
</comment>
<gene>
    <name evidence="3" type="ORF">ACFO3A_03120</name>
</gene>
<name>A0ABV9GSL9_9BURK</name>
<dbReference type="InterPro" id="IPR029044">
    <property type="entry name" value="Nucleotide-diphossugar_trans"/>
</dbReference>
<feature type="domain" description="Glycosyl transferase family 1" evidence="1">
    <location>
        <begin position="731"/>
        <end position="863"/>
    </location>
</feature>
<reference evidence="4" key="1">
    <citation type="journal article" date="2019" name="Int. J. Syst. Evol. Microbiol.">
        <title>The Global Catalogue of Microorganisms (GCM) 10K type strain sequencing project: providing services to taxonomists for standard genome sequencing and annotation.</title>
        <authorList>
            <consortium name="The Broad Institute Genomics Platform"/>
            <consortium name="The Broad Institute Genome Sequencing Center for Infectious Disease"/>
            <person name="Wu L."/>
            <person name="Ma J."/>
        </authorList>
    </citation>
    <scope>NUCLEOTIDE SEQUENCE [LARGE SCALE GENOMIC DNA]</scope>
    <source>
        <strain evidence="4">JCM 11650</strain>
    </source>
</reference>
<evidence type="ECO:0000259" key="2">
    <source>
        <dbReference type="Pfam" id="PF00535"/>
    </source>
</evidence>
<organism evidence="3 4">
    <name type="scientific">Comamonas nitrativorans</name>
    <dbReference type="NCBI Taxonomy" id="108437"/>
    <lineage>
        <taxon>Bacteria</taxon>
        <taxon>Pseudomonadati</taxon>
        <taxon>Pseudomonadota</taxon>
        <taxon>Betaproteobacteria</taxon>
        <taxon>Burkholderiales</taxon>
        <taxon>Comamonadaceae</taxon>
        <taxon>Comamonas</taxon>
    </lineage>
</organism>
<dbReference type="Pfam" id="PF00535">
    <property type="entry name" value="Glycos_transf_2"/>
    <property type="match status" value="1"/>
</dbReference>
<dbReference type="EC" id="2.4.-.-" evidence="3"/>
<proteinExistence type="predicted"/>
<keyword evidence="3" id="KW-0328">Glycosyltransferase</keyword>
<keyword evidence="3" id="KW-0808">Transferase</keyword>
<dbReference type="EMBL" id="JBHSEW010000002">
    <property type="protein sequence ID" value="MFC4621203.1"/>
    <property type="molecule type" value="Genomic_DNA"/>
</dbReference>
<dbReference type="GO" id="GO:0016757">
    <property type="term" value="F:glycosyltransferase activity"/>
    <property type="evidence" value="ECO:0007669"/>
    <property type="project" value="UniProtKB-KW"/>
</dbReference>
<dbReference type="InterPro" id="IPR001173">
    <property type="entry name" value="Glyco_trans_2-like"/>
</dbReference>
<evidence type="ECO:0000259" key="1">
    <source>
        <dbReference type="Pfam" id="PF00534"/>
    </source>
</evidence>
<dbReference type="InterPro" id="IPR001296">
    <property type="entry name" value="Glyco_trans_1"/>
</dbReference>
<dbReference type="Pfam" id="PF00534">
    <property type="entry name" value="Glycos_transf_1"/>
    <property type="match status" value="1"/>
</dbReference>
<dbReference type="Gene3D" id="3.90.550.10">
    <property type="entry name" value="Spore Coat Polysaccharide Biosynthesis Protein SpsA, Chain A"/>
    <property type="match status" value="1"/>
</dbReference>
<dbReference type="Proteomes" id="UP001595967">
    <property type="component" value="Unassembled WGS sequence"/>
</dbReference>